<feature type="compositionally biased region" description="Pro residues" evidence="15">
    <location>
        <begin position="469"/>
        <end position="517"/>
    </location>
</feature>
<dbReference type="CDD" id="cd22487">
    <property type="entry name" value="KH-I_FUBP1_rpt4"/>
    <property type="match status" value="1"/>
</dbReference>
<dbReference type="PROSITE" id="PS50084">
    <property type="entry name" value="KH_TYPE_1"/>
    <property type="match status" value="4"/>
</dbReference>
<feature type="compositionally biased region" description="Low complexity" evidence="15">
    <location>
        <begin position="12"/>
        <end position="21"/>
    </location>
</feature>
<evidence type="ECO:0000256" key="14">
    <source>
        <dbReference type="PROSITE-ProRule" id="PRU00117"/>
    </source>
</evidence>
<feature type="region of interest" description="Disordered" evidence="15">
    <location>
        <begin position="570"/>
        <end position="601"/>
    </location>
</feature>
<evidence type="ECO:0000256" key="8">
    <source>
        <dbReference type="ARBA" id="ARBA00023125"/>
    </source>
</evidence>
<evidence type="ECO:0000256" key="12">
    <source>
        <dbReference type="ARBA" id="ARBA00063306"/>
    </source>
</evidence>
<feature type="domain" description="K Homology" evidence="16">
    <location>
        <begin position="391"/>
        <end position="464"/>
    </location>
</feature>
<keyword evidence="8" id="KW-0238">DNA-binding</keyword>
<feature type="domain" description="K Homology" evidence="16">
    <location>
        <begin position="200"/>
        <end position="272"/>
    </location>
</feature>
<reference evidence="17" key="1">
    <citation type="submission" date="2022-03" db="EMBL/GenBank/DDBJ databases">
        <authorList>
            <person name="Alioto T."/>
            <person name="Alioto T."/>
            <person name="Gomez Garrido J."/>
        </authorList>
    </citation>
    <scope>NUCLEOTIDE SEQUENCE</scope>
</reference>
<dbReference type="SUPFAM" id="SSF54791">
    <property type="entry name" value="Eukaryotic type KH-domain (KH-domain type I)"/>
    <property type="match status" value="4"/>
</dbReference>
<dbReference type="GO" id="GO:0003677">
    <property type="term" value="F:DNA binding"/>
    <property type="evidence" value="ECO:0007669"/>
    <property type="project" value="UniProtKB-KW"/>
</dbReference>
<dbReference type="FunFam" id="3.30.1370.10:FF:000007">
    <property type="entry name" value="far upstream element-binding protein 1 isoform X1"/>
    <property type="match status" value="1"/>
</dbReference>
<dbReference type="InterPro" id="IPR048252">
    <property type="entry name" value="KH-I_FUBP1_dom4"/>
</dbReference>
<feature type="domain" description="K Homology" evidence="16">
    <location>
        <begin position="290"/>
        <end position="360"/>
    </location>
</feature>
<dbReference type="InterPro" id="IPR004087">
    <property type="entry name" value="KH_dom"/>
</dbReference>
<sequence length="685" mass="72799">MADYSTVPPPASGSAGAAPGAVNDAFKDALQRARQIAAKIGGDTGTAINSNNDYGFGGQKRPLDDGDGSWTSLSSTAHWEGMPSPYQDQPEPKKVAPQNDSFAAPMPAMHQQQRSVITEEYKVPDGMVGFIIGRGGEQISRIQQESGCKIQIAPDSGGMPDRSCMLTGTPDSVQGAKRLLEQIVEKGRPTPGFHHGDGPGNAVQEIMIPASKAGLVIGKGGETIKQLQERAGVKMVMIQDGPQNTGSDKPLRITGDPYKVQQAKEMVLELIHEQGGFREVRNEYGSRVGGNEGVDVPIPRFAVGIVIGRNGEMIKKIQNDAGVRIQFKPDDGSAPERIAQVSGPPDRCQHAAEIITDLLRSVQQSGNHGGPGPGRGRGRGQGNWNMGPPGGLQEFNFVVPTVKTGLIIGKGGETIKNISQQSGARIELQRNPPPNSDPNMKLFTIRGSPQQIDYARQLIEEKIGGPVNPVGPPVPHGPPGVPGPHGPPGPPGPGAPMGPYNPPPYNPGPPGPSPHGPPAQYAPQGWGNTYPHWQQPTQPDPSKFIFSKAGADPNSAAWAAYYAHYYQQQAPQPPAAPSGGPSTAQTNGQAEQPAAPQSGQVDYTKAWEEYYKKMGQQAPAQDYSKAWEEYYKKQGQTVPTPGAAPPAGQPDYSAAWAEYYRQQAAYYAQTSPQGIPQHPPAQQGQ</sequence>
<dbReference type="CDD" id="cd22481">
    <property type="entry name" value="KH-I_FUBP1_rpt2"/>
    <property type="match status" value="1"/>
</dbReference>
<evidence type="ECO:0000256" key="6">
    <source>
        <dbReference type="ARBA" id="ARBA00022990"/>
    </source>
</evidence>
<accession>A0AAD1SV91</accession>
<keyword evidence="2" id="KW-0488">Methylation</keyword>
<dbReference type="GO" id="GO:0005634">
    <property type="term" value="C:nucleus"/>
    <property type="evidence" value="ECO:0007669"/>
    <property type="project" value="UniProtKB-SubCell"/>
</dbReference>
<keyword evidence="10" id="KW-0539">Nucleus</keyword>
<feature type="compositionally biased region" description="Gly residues" evidence="15">
    <location>
        <begin position="367"/>
        <end position="381"/>
    </location>
</feature>
<evidence type="ECO:0000256" key="2">
    <source>
        <dbReference type="ARBA" id="ARBA00022481"/>
    </source>
</evidence>
<evidence type="ECO:0000313" key="18">
    <source>
        <dbReference type="Proteomes" id="UP001295444"/>
    </source>
</evidence>
<dbReference type="Gene3D" id="3.30.1370.10">
    <property type="entry name" value="K Homology domain, type 1"/>
    <property type="match status" value="4"/>
</dbReference>
<evidence type="ECO:0000256" key="3">
    <source>
        <dbReference type="ARBA" id="ARBA00022553"/>
    </source>
</evidence>
<comment type="subcellular location">
    <subcellularLocation>
        <location evidence="1">Nucleus</location>
    </subcellularLocation>
</comment>
<keyword evidence="3" id="KW-0597">Phosphoprotein</keyword>
<keyword evidence="5" id="KW-0832">Ubl conjugation</keyword>
<comment type="subunit">
    <text evidence="12">Found in a complex with PUF60 and far upstream element (FUSE) DNA segment. Interacts with PUF60 and JTV1.</text>
</comment>
<keyword evidence="4" id="KW-0677">Repeat</keyword>
<dbReference type="InterPro" id="IPR048249">
    <property type="entry name" value="KH-I_FUBP1_dom1"/>
</dbReference>
<evidence type="ECO:0000256" key="11">
    <source>
        <dbReference type="ARBA" id="ARBA00053225"/>
    </source>
</evidence>
<comment type="function">
    <text evidence="11">Regulates MYC expression by binding to a single-stranded far-upstream element (FUSE) upstream of the MYC promoter. May act both as activator and repressor of transcription.</text>
</comment>
<keyword evidence="6" id="KW-0007">Acetylation</keyword>
<dbReference type="SMART" id="SM00322">
    <property type="entry name" value="KH"/>
    <property type="match status" value="4"/>
</dbReference>
<keyword evidence="7" id="KW-0805">Transcription regulation</keyword>
<evidence type="ECO:0000259" key="16">
    <source>
        <dbReference type="SMART" id="SM00322"/>
    </source>
</evidence>
<dbReference type="FunFam" id="3.30.1370.10:FF:000008">
    <property type="entry name" value="far upstream element-binding protein 1 isoform X1"/>
    <property type="match status" value="1"/>
</dbReference>
<dbReference type="InterPro" id="IPR004088">
    <property type="entry name" value="KH_dom_type_1"/>
</dbReference>
<dbReference type="CDD" id="cd22484">
    <property type="entry name" value="KH-I_FUBP1_rpt3"/>
    <property type="match status" value="1"/>
</dbReference>
<feature type="region of interest" description="Disordered" evidence="15">
    <location>
        <begin position="1"/>
        <end position="21"/>
    </location>
</feature>
<dbReference type="FunFam" id="3.30.1370.10:FF:000015">
    <property type="entry name" value="Far upstream element-binding protein 1 isoform X1"/>
    <property type="match status" value="1"/>
</dbReference>
<dbReference type="GO" id="GO:0006355">
    <property type="term" value="P:regulation of DNA-templated transcription"/>
    <property type="evidence" value="ECO:0007669"/>
    <property type="project" value="InterPro"/>
</dbReference>
<dbReference type="AlphaFoldDB" id="A0AAD1SV91"/>
<feature type="region of interest" description="Disordered" evidence="15">
    <location>
        <begin position="463"/>
        <end position="548"/>
    </location>
</feature>
<keyword evidence="14" id="KW-0694">RNA-binding</keyword>
<evidence type="ECO:0000313" key="17">
    <source>
        <dbReference type="EMBL" id="CAH2311095.1"/>
    </source>
</evidence>
<proteinExistence type="predicted"/>
<feature type="compositionally biased region" description="Polar residues" evidence="15">
    <location>
        <begin position="580"/>
        <end position="601"/>
    </location>
</feature>
<dbReference type="Pfam" id="PF00013">
    <property type="entry name" value="KH_1"/>
    <property type="match status" value="4"/>
</dbReference>
<evidence type="ECO:0000256" key="10">
    <source>
        <dbReference type="ARBA" id="ARBA00023242"/>
    </source>
</evidence>
<dbReference type="PANTHER" id="PTHR10288">
    <property type="entry name" value="KH DOMAIN CONTAINING RNA BINDING PROTEIN"/>
    <property type="match status" value="1"/>
</dbReference>
<dbReference type="InterPro" id="IPR015096">
    <property type="entry name" value="FUBP_C"/>
</dbReference>
<evidence type="ECO:0000256" key="7">
    <source>
        <dbReference type="ARBA" id="ARBA00023015"/>
    </source>
</evidence>
<feature type="region of interest" description="Disordered" evidence="15">
    <location>
        <begin position="43"/>
        <end position="97"/>
    </location>
</feature>
<evidence type="ECO:0000256" key="5">
    <source>
        <dbReference type="ARBA" id="ARBA00022843"/>
    </source>
</evidence>
<evidence type="ECO:0000256" key="13">
    <source>
        <dbReference type="ARBA" id="ARBA00071122"/>
    </source>
</evidence>
<dbReference type="FunFam" id="3.30.1370.10:FF:000010">
    <property type="entry name" value="far upstream element-binding protein 1 isoform X1"/>
    <property type="match status" value="1"/>
</dbReference>
<dbReference type="EMBL" id="OW240919">
    <property type="protein sequence ID" value="CAH2311095.1"/>
    <property type="molecule type" value="Genomic_DNA"/>
</dbReference>
<dbReference type="GO" id="GO:0003723">
    <property type="term" value="F:RNA binding"/>
    <property type="evidence" value="ECO:0007669"/>
    <property type="project" value="UniProtKB-UniRule"/>
</dbReference>
<evidence type="ECO:0000256" key="15">
    <source>
        <dbReference type="SAM" id="MobiDB-lite"/>
    </source>
</evidence>
<evidence type="ECO:0000256" key="9">
    <source>
        <dbReference type="ARBA" id="ARBA00023163"/>
    </source>
</evidence>
<protein>
    <recommendedName>
        <fullName evidence="13">Far upstream element-binding protein 1</fullName>
    </recommendedName>
</protein>
<feature type="domain" description="K Homology" evidence="16">
    <location>
        <begin position="115"/>
        <end position="185"/>
    </location>
</feature>
<dbReference type="InterPro" id="IPR048250">
    <property type="entry name" value="KH-I_FUBP1_dom2"/>
</dbReference>
<dbReference type="Pfam" id="PF09005">
    <property type="entry name" value="FUBP_C"/>
    <property type="match status" value="2"/>
</dbReference>
<feature type="region of interest" description="Disordered" evidence="15">
    <location>
        <begin position="363"/>
        <end position="382"/>
    </location>
</feature>
<gene>
    <name evidence="17" type="ORF">PECUL_23A058792</name>
</gene>
<dbReference type="CDD" id="cd22478">
    <property type="entry name" value="KH-I_FUBP1_rpt1"/>
    <property type="match status" value="1"/>
</dbReference>
<dbReference type="InterPro" id="IPR048251">
    <property type="entry name" value="KH-I_FUBP1_dom3"/>
</dbReference>
<name>A0AAD1SV91_PELCU</name>
<evidence type="ECO:0000256" key="1">
    <source>
        <dbReference type="ARBA" id="ARBA00004123"/>
    </source>
</evidence>
<evidence type="ECO:0000256" key="4">
    <source>
        <dbReference type="ARBA" id="ARBA00022737"/>
    </source>
</evidence>
<keyword evidence="18" id="KW-1185">Reference proteome</keyword>
<dbReference type="Proteomes" id="UP001295444">
    <property type="component" value="Chromosome 08"/>
</dbReference>
<dbReference type="InterPro" id="IPR036612">
    <property type="entry name" value="KH_dom_type_1_sf"/>
</dbReference>
<organism evidence="17 18">
    <name type="scientific">Pelobates cultripes</name>
    <name type="common">Western spadefoot toad</name>
    <dbReference type="NCBI Taxonomy" id="61616"/>
    <lineage>
        <taxon>Eukaryota</taxon>
        <taxon>Metazoa</taxon>
        <taxon>Chordata</taxon>
        <taxon>Craniata</taxon>
        <taxon>Vertebrata</taxon>
        <taxon>Euteleostomi</taxon>
        <taxon>Amphibia</taxon>
        <taxon>Batrachia</taxon>
        <taxon>Anura</taxon>
        <taxon>Pelobatoidea</taxon>
        <taxon>Pelobatidae</taxon>
        <taxon>Pelobates</taxon>
    </lineage>
</organism>
<keyword evidence="9" id="KW-0804">Transcription</keyword>